<sequence>MSLLSYASIILRRSAVYRNIAPCRNCIKVKAPFSSKTLHNVNTNVTKDVILYKYENPKYFRYMNAFAVVQYMFWMYLGTFAFTALKDAPVDQSKITDDTPWYRKINLGENKYRNTLGGVAVLVGTGSLAMIWMYTLKSVRFLILHKGGKHLSFVTYTPLGHNRILKVPLENVCCKENRKSARVQLPLKVKNTWMHYMLDMKGEFKNPTLFDVTAGLARKW</sequence>
<dbReference type="EMBL" id="CM046108">
    <property type="protein sequence ID" value="KAI8426015.1"/>
    <property type="molecule type" value="Genomic_DNA"/>
</dbReference>
<organism evidence="1 2">
    <name type="scientific">Choristoneura fumiferana</name>
    <name type="common">Spruce budworm moth</name>
    <name type="synonym">Archips fumiferana</name>
    <dbReference type="NCBI Taxonomy" id="7141"/>
    <lineage>
        <taxon>Eukaryota</taxon>
        <taxon>Metazoa</taxon>
        <taxon>Ecdysozoa</taxon>
        <taxon>Arthropoda</taxon>
        <taxon>Hexapoda</taxon>
        <taxon>Insecta</taxon>
        <taxon>Pterygota</taxon>
        <taxon>Neoptera</taxon>
        <taxon>Endopterygota</taxon>
        <taxon>Lepidoptera</taxon>
        <taxon>Glossata</taxon>
        <taxon>Ditrysia</taxon>
        <taxon>Tortricoidea</taxon>
        <taxon>Tortricidae</taxon>
        <taxon>Tortricinae</taxon>
        <taxon>Choristoneura</taxon>
    </lineage>
</organism>
<accession>A0ACC0JPK7</accession>
<name>A0ACC0JPK7_CHOFU</name>
<dbReference type="Proteomes" id="UP001064048">
    <property type="component" value="Chromosome 8"/>
</dbReference>
<comment type="caution">
    <text evidence="1">The sequence shown here is derived from an EMBL/GenBank/DDBJ whole genome shotgun (WGS) entry which is preliminary data.</text>
</comment>
<proteinExistence type="predicted"/>
<gene>
    <name evidence="1" type="ORF">MSG28_004991</name>
</gene>
<protein>
    <submittedName>
        <fullName evidence="1">Uncharacterized protein</fullName>
    </submittedName>
</protein>
<keyword evidence="2" id="KW-1185">Reference proteome</keyword>
<evidence type="ECO:0000313" key="1">
    <source>
        <dbReference type="EMBL" id="KAI8426015.1"/>
    </source>
</evidence>
<evidence type="ECO:0000313" key="2">
    <source>
        <dbReference type="Proteomes" id="UP001064048"/>
    </source>
</evidence>
<reference evidence="1 2" key="1">
    <citation type="journal article" date="2022" name="Genome Biol. Evol.">
        <title>The Spruce Budworm Genome: Reconstructing the Evolutionary History of Antifreeze Proteins.</title>
        <authorList>
            <person name="Beliveau C."/>
            <person name="Gagne P."/>
            <person name="Picq S."/>
            <person name="Vernygora O."/>
            <person name="Keeling C.I."/>
            <person name="Pinkney K."/>
            <person name="Doucet D."/>
            <person name="Wen F."/>
            <person name="Johnston J.S."/>
            <person name="Maaroufi H."/>
            <person name="Boyle B."/>
            <person name="Laroche J."/>
            <person name="Dewar K."/>
            <person name="Juretic N."/>
            <person name="Blackburn G."/>
            <person name="Nisole A."/>
            <person name="Brunet B."/>
            <person name="Brandao M."/>
            <person name="Lumley L."/>
            <person name="Duan J."/>
            <person name="Quan G."/>
            <person name="Lucarotti C.J."/>
            <person name="Roe A.D."/>
            <person name="Sperling F.A.H."/>
            <person name="Levesque R.C."/>
            <person name="Cusson M."/>
        </authorList>
    </citation>
    <scope>NUCLEOTIDE SEQUENCE [LARGE SCALE GENOMIC DNA]</scope>
    <source>
        <strain evidence="1">Glfc:IPQL:Cfum</strain>
    </source>
</reference>